<dbReference type="AlphaFoldDB" id="A0A6S6QYS1"/>
<dbReference type="EC" id="2.1.1.37" evidence="3"/>
<dbReference type="PROSITE" id="PS51679">
    <property type="entry name" value="SAM_MT_C5"/>
    <property type="match status" value="1"/>
</dbReference>
<dbReference type="InterPro" id="IPR031303">
    <property type="entry name" value="C5_meth_CS"/>
</dbReference>
<accession>A0A6S6QYS1</accession>
<comment type="similarity">
    <text evidence="1 2">Belongs to the class I-like SAM-binding methyltransferase superfamily. C5-methyltransferase family.</text>
</comment>
<dbReference type="NCBIfam" id="TIGR00675">
    <property type="entry name" value="dcm"/>
    <property type="match status" value="1"/>
</dbReference>
<dbReference type="PROSITE" id="PS00095">
    <property type="entry name" value="C5_MTASE_2"/>
    <property type="match status" value="1"/>
</dbReference>
<keyword evidence="1 3" id="KW-0489">Methyltransferase</keyword>
<comment type="catalytic activity">
    <reaction evidence="3">
        <text>a 2'-deoxycytidine in DNA + S-adenosyl-L-methionine = a 5-methyl-2'-deoxycytidine in DNA + S-adenosyl-L-homocysteine + H(+)</text>
        <dbReference type="Rhea" id="RHEA:13681"/>
        <dbReference type="Rhea" id="RHEA-COMP:11369"/>
        <dbReference type="Rhea" id="RHEA-COMP:11370"/>
        <dbReference type="ChEBI" id="CHEBI:15378"/>
        <dbReference type="ChEBI" id="CHEBI:57856"/>
        <dbReference type="ChEBI" id="CHEBI:59789"/>
        <dbReference type="ChEBI" id="CHEBI:85452"/>
        <dbReference type="ChEBI" id="CHEBI:85454"/>
        <dbReference type="EC" id="2.1.1.37"/>
    </reaction>
</comment>
<keyword evidence="1 3" id="KW-0808">Transferase</keyword>
<reference evidence="4 5" key="1">
    <citation type="journal article" date="2016" name="Int. J. Syst. Evol. Microbiol.">
        <title>Descriptions of Anaerotaenia torta gen. nov., sp. nov. and Anaerocolumna cellulosilytica gen. nov., sp. nov. isolated from a methanogenic reactor of cattle waste.</title>
        <authorList>
            <person name="Uek A."/>
            <person name="Ohtaki Y."/>
            <person name="Kaku N."/>
            <person name="Ueki K."/>
        </authorList>
    </citation>
    <scope>NUCLEOTIDE SEQUENCE [LARGE SCALE GENOMIC DNA]</scope>
    <source>
        <strain evidence="4 5">SN021</strain>
    </source>
</reference>
<evidence type="ECO:0000313" key="5">
    <source>
        <dbReference type="Proteomes" id="UP000515561"/>
    </source>
</evidence>
<evidence type="ECO:0000256" key="3">
    <source>
        <dbReference type="RuleBase" id="RU000417"/>
    </source>
</evidence>
<dbReference type="Gene3D" id="3.40.50.150">
    <property type="entry name" value="Vaccinia Virus protein VP39"/>
    <property type="match status" value="1"/>
</dbReference>
<evidence type="ECO:0000313" key="4">
    <source>
        <dbReference type="EMBL" id="BCJ92575.1"/>
    </source>
</evidence>
<sequence>MEKKVCELFAGVGGFRLGLERSSPDWNTVWFSQWEPNKSKQWAHQCYVSHWGDINEYTGIDISLVPKESIPNHNLLVGGFPCQDYSVARPLPGSNGLEGKKGVLWWQIRDVLIEKKSPFVLLENVDRLLKSPASQRGRDFGVMLACLADLGYSVEWRVINAAEYGAGQRRRRIFIFAYQNNTNYAKRIMDEPINLITSSGFFATTFPVESNLDMNTVALDYGNLPELSATFSFNFDSAGYMRDGVVYTSRVTPVYEEPMPLRNLLERDVADKYYLRDRLDKWTYLKGPKKLKRTSKDGYEYVFSEGGIAFPDPIDLPARTMLTSESSVNRSTHVICDPQTKELRLITPIEAERIQGFEDNWTNTGMPEKFRYFTMGNALVVPMVTRMGRTLKQIFDNE</sequence>
<evidence type="ECO:0000256" key="1">
    <source>
        <dbReference type="PROSITE-ProRule" id="PRU01016"/>
    </source>
</evidence>
<dbReference type="KEGG" id="acel:acsn021_01440"/>
<dbReference type="PANTHER" id="PTHR46098">
    <property type="entry name" value="TRNA (CYTOSINE(38)-C(5))-METHYLTRANSFERASE"/>
    <property type="match status" value="1"/>
</dbReference>
<dbReference type="PANTHER" id="PTHR46098:SF1">
    <property type="entry name" value="TRNA (CYTOSINE(38)-C(5))-METHYLTRANSFERASE"/>
    <property type="match status" value="1"/>
</dbReference>
<feature type="active site" evidence="1">
    <location>
        <position position="82"/>
    </location>
</feature>
<evidence type="ECO:0000256" key="2">
    <source>
        <dbReference type="RuleBase" id="RU000416"/>
    </source>
</evidence>
<dbReference type="PRINTS" id="PR00105">
    <property type="entry name" value="C5METTRFRASE"/>
</dbReference>
<name>A0A6S6QYS1_9FIRM</name>
<protein>
    <recommendedName>
        <fullName evidence="3">Cytosine-specific methyltransferase</fullName>
        <ecNumber evidence="3">2.1.1.37</ecNumber>
    </recommendedName>
</protein>
<keyword evidence="1" id="KW-0949">S-adenosyl-L-methionine</keyword>
<keyword evidence="5" id="KW-1185">Reference proteome</keyword>
<dbReference type="Pfam" id="PF00145">
    <property type="entry name" value="DNA_methylase"/>
    <property type="match status" value="1"/>
</dbReference>
<gene>
    <name evidence="4" type="ORF">acsn021_01440</name>
</gene>
<organism evidence="4 5">
    <name type="scientific">Anaerocolumna cellulosilytica</name>
    <dbReference type="NCBI Taxonomy" id="433286"/>
    <lineage>
        <taxon>Bacteria</taxon>
        <taxon>Bacillati</taxon>
        <taxon>Bacillota</taxon>
        <taxon>Clostridia</taxon>
        <taxon>Lachnospirales</taxon>
        <taxon>Lachnospiraceae</taxon>
        <taxon>Anaerocolumna</taxon>
    </lineage>
</organism>
<dbReference type="GO" id="GO:0003886">
    <property type="term" value="F:DNA (cytosine-5-)-methyltransferase activity"/>
    <property type="evidence" value="ECO:0007669"/>
    <property type="project" value="UniProtKB-EC"/>
</dbReference>
<dbReference type="SUPFAM" id="SSF53335">
    <property type="entry name" value="S-adenosyl-L-methionine-dependent methyltransferases"/>
    <property type="match status" value="1"/>
</dbReference>
<proteinExistence type="inferred from homology"/>
<dbReference type="Gene3D" id="3.90.120.10">
    <property type="entry name" value="DNA Methylase, subunit A, domain 2"/>
    <property type="match status" value="1"/>
</dbReference>
<dbReference type="RefSeq" id="WP_184093008.1">
    <property type="nucleotide sequence ID" value="NZ_AP023367.1"/>
</dbReference>
<dbReference type="GO" id="GO:0032259">
    <property type="term" value="P:methylation"/>
    <property type="evidence" value="ECO:0007669"/>
    <property type="project" value="UniProtKB-KW"/>
</dbReference>
<dbReference type="Proteomes" id="UP000515561">
    <property type="component" value="Chromosome"/>
</dbReference>
<dbReference type="InterPro" id="IPR001525">
    <property type="entry name" value="C5_MeTfrase"/>
</dbReference>
<dbReference type="InterPro" id="IPR050750">
    <property type="entry name" value="C5-MTase"/>
</dbReference>
<dbReference type="EMBL" id="AP023367">
    <property type="protein sequence ID" value="BCJ92575.1"/>
    <property type="molecule type" value="Genomic_DNA"/>
</dbReference>
<dbReference type="InterPro" id="IPR018117">
    <property type="entry name" value="C5_DNA_meth_AS"/>
</dbReference>
<dbReference type="PROSITE" id="PS00094">
    <property type="entry name" value="C5_MTASE_1"/>
    <property type="match status" value="1"/>
</dbReference>
<dbReference type="InterPro" id="IPR029063">
    <property type="entry name" value="SAM-dependent_MTases_sf"/>
</dbReference>
<dbReference type="REBASE" id="438438">
    <property type="entry name" value="M.AceSN021ORF1440P"/>
</dbReference>